<dbReference type="PANTHER" id="PTHR38436">
    <property type="entry name" value="POLYKETIDE CYCLASE SNOAL-LIKE DOMAIN"/>
    <property type="match status" value="1"/>
</dbReference>
<keyword evidence="4" id="KW-1185">Reference proteome</keyword>
<organism evidence="3 4">
    <name type="scientific">Actinomycetospora endophytica</name>
    <dbReference type="NCBI Taxonomy" id="2291215"/>
    <lineage>
        <taxon>Bacteria</taxon>
        <taxon>Bacillati</taxon>
        <taxon>Actinomycetota</taxon>
        <taxon>Actinomycetes</taxon>
        <taxon>Pseudonocardiales</taxon>
        <taxon>Pseudonocardiaceae</taxon>
        <taxon>Actinomycetospora</taxon>
    </lineage>
</organism>
<dbReference type="RefSeq" id="WP_230739648.1">
    <property type="nucleotide sequence ID" value="NZ_JAJNDB010000008.1"/>
</dbReference>
<name>A0ABS8PH05_9PSEU</name>
<evidence type="ECO:0000259" key="2">
    <source>
        <dbReference type="Pfam" id="PF12680"/>
    </source>
</evidence>
<feature type="domain" description="SnoaL-like" evidence="2">
    <location>
        <begin position="7"/>
        <end position="119"/>
    </location>
</feature>
<dbReference type="InterPro" id="IPR032710">
    <property type="entry name" value="NTF2-like_dom_sf"/>
</dbReference>
<comment type="caution">
    <text evidence="3">The sequence shown here is derived from an EMBL/GenBank/DDBJ whole genome shotgun (WGS) entry which is preliminary data.</text>
</comment>
<accession>A0ABS8PH05</accession>
<dbReference type="NCBIfam" id="TIGR02246">
    <property type="entry name" value="SgcJ/EcaC family oxidoreductase"/>
    <property type="match status" value="1"/>
</dbReference>
<dbReference type="InterPro" id="IPR011944">
    <property type="entry name" value="Steroid_delta5-4_isomerase"/>
</dbReference>
<dbReference type="InterPro" id="IPR009959">
    <property type="entry name" value="Cyclase_SnoaL-like"/>
</dbReference>
<proteinExistence type="predicted"/>
<dbReference type="PANTHER" id="PTHR38436:SF1">
    <property type="entry name" value="ESTER CYCLASE"/>
    <property type="match status" value="1"/>
</dbReference>
<dbReference type="CDD" id="cd00531">
    <property type="entry name" value="NTF2_like"/>
    <property type="match status" value="1"/>
</dbReference>
<feature type="region of interest" description="Disordered" evidence="1">
    <location>
        <begin position="77"/>
        <end position="98"/>
    </location>
</feature>
<reference evidence="3 4" key="1">
    <citation type="submission" date="2021-11" db="EMBL/GenBank/DDBJ databases">
        <title>Draft genome sequence of Actinomycetospora sp. SF1 isolated from the rhizosphere soil.</title>
        <authorList>
            <person name="Duangmal K."/>
            <person name="Chantavorakit T."/>
        </authorList>
    </citation>
    <scope>NUCLEOTIDE SEQUENCE [LARGE SCALE GENOMIC DNA]</scope>
    <source>
        <strain evidence="3 4">TBRC 5722</strain>
    </source>
</reference>
<evidence type="ECO:0000313" key="4">
    <source>
        <dbReference type="Proteomes" id="UP001199469"/>
    </source>
</evidence>
<sequence>MTATDVVRTSIATWNEADRQGFLGCYAEDCEIVSPGLLGSGHDGVAEFWSSIMDTIPDCRVEAVRLIADGDTVLEEARSRGTNTGPVQGPDGSDVPPTGRTVDFAFGAAHTVRDGRIVSSRFYWDRPTFLVQLGLLPDPAGTAGATVPAGSS</sequence>
<dbReference type="SUPFAM" id="SSF54427">
    <property type="entry name" value="NTF2-like"/>
    <property type="match status" value="1"/>
</dbReference>
<evidence type="ECO:0000313" key="3">
    <source>
        <dbReference type="EMBL" id="MCD2197543.1"/>
    </source>
</evidence>
<dbReference type="InterPro" id="IPR037401">
    <property type="entry name" value="SnoaL-like"/>
</dbReference>
<protein>
    <submittedName>
        <fullName evidence="3">Nuclear transport factor 2 family protein</fullName>
    </submittedName>
</protein>
<dbReference type="EMBL" id="JAJNDB010000008">
    <property type="protein sequence ID" value="MCD2197543.1"/>
    <property type="molecule type" value="Genomic_DNA"/>
</dbReference>
<dbReference type="Gene3D" id="3.10.450.50">
    <property type="match status" value="1"/>
</dbReference>
<dbReference type="Pfam" id="PF12680">
    <property type="entry name" value="SnoaL_2"/>
    <property type="match status" value="1"/>
</dbReference>
<evidence type="ECO:0000256" key="1">
    <source>
        <dbReference type="SAM" id="MobiDB-lite"/>
    </source>
</evidence>
<dbReference type="Proteomes" id="UP001199469">
    <property type="component" value="Unassembled WGS sequence"/>
</dbReference>
<gene>
    <name evidence="3" type="ORF">LQ327_29655</name>
</gene>